<feature type="transmembrane region" description="Helical" evidence="1">
    <location>
        <begin position="117"/>
        <end position="136"/>
    </location>
</feature>
<keyword evidence="1" id="KW-1133">Transmembrane helix</keyword>
<dbReference type="AlphaFoldDB" id="A0A5A7MMD7"/>
<evidence type="ECO:0000313" key="2">
    <source>
        <dbReference type="EMBL" id="GEQ97172.1"/>
    </source>
</evidence>
<feature type="transmembrane region" description="Helical" evidence="1">
    <location>
        <begin position="167"/>
        <end position="186"/>
    </location>
</feature>
<dbReference type="EMBL" id="BKCL01000002">
    <property type="protein sequence ID" value="GEQ97172.1"/>
    <property type="molecule type" value="Genomic_DNA"/>
</dbReference>
<keyword evidence="1" id="KW-0812">Transmembrane</keyword>
<accession>A0A5A7MMD7</accession>
<organism evidence="2 3">
    <name type="scientific">Iodidimonas gelatinilytica</name>
    <dbReference type="NCBI Taxonomy" id="1236966"/>
    <lineage>
        <taxon>Bacteria</taxon>
        <taxon>Pseudomonadati</taxon>
        <taxon>Pseudomonadota</taxon>
        <taxon>Alphaproteobacteria</taxon>
        <taxon>Iodidimonadales</taxon>
        <taxon>Iodidimonadaceae</taxon>
        <taxon>Iodidimonas</taxon>
    </lineage>
</organism>
<dbReference type="RefSeq" id="WP_149999720.1">
    <property type="nucleotide sequence ID" value="NZ_BKCL01000002.1"/>
</dbReference>
<feature type="transmembrane region" description="Helical" evidence="1">
    <location>
        <begin position="143"/>
        <end position="161"/>
    </location>
</feature>
<proteinExistence type="predicted"/>
<dbReference type="InterPro" id="IPR053824">
    <property type="entry name" value="DUF7010"/>
</dbReference>
<comment type="caution">
    <text evidence="2">The sequence shown here is derived from an EMBL/GenBank/DDBJ whole genome shotgun (WGS) entry which is preliminary data.</text>
</comment>
<name>A0A5A7MMD7_9PROT</name>
<protein>
    <submittedName>
        <fullName evidence="2">Uncharacterized protein</fullName>
    </submittedName>
</protein>
<feature type="transmembrane region" description="Helical" evidence="1">
    <location>
        <begin position="89"/>
        <end position="111"/>
    </location>
</feature>
<keyword evidence="1" id="KW-0472">Membrane</keyword>
<reference evidence="2 3" key="1">
    <citation type="submission" date="2019-09" db="EMBL/GenBank/DDBJ databases">
        <title>NBRP : Genome information of microbial organism related human and environment.</title>
        <authorList>
            <person name="Hattori M."/>
            <person name="Oshima K."/>
            <person name="Inaba H."/>
            <person name="Suda W."/>
            <person name="Sakamoto M."/>
            <person name="Iino T."/>
            <person name="Kitahara M."/>
            <person name="Oshida Y."/>
            <person name="Iida T."/>
            <person name="Kudo T."/>
            <person name="Itoh T."/>
            <person name="Ohkuma M."/>
        </authorList>
    </citation>
    <scope>NUCLEOTIDE SEQUENCE [LARGE SCALE GENOMIC DNA]</scope>
    <source>
        <strain evidence="2 3">Hi-2</strain>
    </source>
</reference>
<dbReference type="Proteomes" id="UP000322084">
    <property type="component" value="Unassembled WGS sequence"/>
</dbReference>
<feature type="transmembrane region" description="Helical" evidence="1">
    <location>
        <begin position="55"/>
        <end position="77"/>
    </location>
</feature>
<gene>
    <name evidence="2" type="ORF">JCM17844_08090</name>
</gene>
<dbReference type="Pfam" id="PF22765">
    <property type="entry name" value="DUF7010"/>
    <property type="match status" value="1"/>
</dbReference>
<sequence>MAAQSEHESALLERELEKQRLGSYARLKGGFPVLLAGASYWLVLGLLGWKESGPLWYWVALFGNGAIFPLALLYAALFKNNFLKDRTAVSSVLLPTFISMLLFWPMAIAALWEGLTIFPLILAIGLSLHFPVIGWSYGRTVPFSLHAIIRAVVVFLIWWLLPEFRLNLLPLAVALLYLLMVAFVLFDSAKVQTRLTAS</sequence>
<evidence type="ECO:0000256" key="1">
    <source>
        <dbReference type="SAM" id="Phobius"/>
    </source>
</evidence>
<feature type="transmembrane region" description="Helical" evidence="1">
    <location>
        <begin position="29"/>
        <end position="49"/>
    </location>
</feature>
<evidence type="ECO:0000313" key="3">
    <source>
        <dbReference type="Proteomes" id="UP000322084"/>
    </source>
</evidence>